<dbReference type="AlphaFoldDB" id="A0AAD4F466"/>
<evidence type="ECO:0000256" key="1">
    <source>
        <dbReference type="ARBA" id="ARBA00022737"/>
    </source>
</evidence>
<protein>
    <recommendedName>
        <fullName evidence="3">Nephrocystin 3-like N-terminal domain-containing protein</fullName>
    </recommendedName>
</protein>
<dbReference type="EMBL" id="JAHCVI010000001">
    <property type="protein sequence ID" value="KAG7291262.1"/>
    <property type="molecule type" value="Genomic_DNA"/>
</dbReference>
<evidence type="ECO:0000313" key="4">
    <source>
        <dbReference type="EMBL" id="KAG7291262.1"/>
    </source>
</evidence>
<feature type="compositionally biased region" description="Low complexity" evidence="2">
    <location>
        <begin position="840"/>
        <end position="852"/>
    </location>
</feature>
<feature type="compositionally biased region" description="Polar residues" evidence="2">
    <location>
        <begin position="803"/>
        <end position="834"/>
    </location>
</feature>
<accession>A0AAD4F466</accession>
<dbReference type="PANTHER" id="PTHR10039">
    <property type="entry name" value="AMELOGENIN"/>
    <property type="match status" value="1"/>
</dbReference>
<dbReference type="Proteomes" id="UP001197093">
    <property type="component" value="Unassembled WGS sequence"/>
</dbReference>
<dbReference type="PANTHER" id="PTHR10039:SF16">
    <property type="entry name" value="GPI INOSITOL-DEACYLASE"/>
    <property type="match status" value="1"/>
</dbReference>
<feature type="domain" description="Nephrocystin 3-like N-terminal" evidence="3">
    <location>
        <begin position="210"/>
        <end position="370"/>
    </location>
</feature>
<evidence type="ECO:0000313" key="5">
    <source>
        <dbReference type="Proteomes" id="UP001197093"/>
    </source>
</evidence>
<feature type="compositionally biased region" description="Low complexity" evidence="2">
    <location>
        <begin position="867"/>
        <end position="883"/>
    </location>
</feature>
<comment type="caution">
    <text evidence="4">The sequence shown here is derived from an EMBL/GenBank/DDBJ whole genome shotgun (WGS) entry which is preliminary data.</text>
</comment>
<gene>
    <name evidence="4" type="ORF">NEMBOFW57_001274</name>
</gene>
<organism evidence="4 5">
    <name type="scientific">Staphylotrichum longicolle</name>
    <dbReference type="NCBI Taxonomy" id="669026"/>
    <lineage>
        <taxon>Eukaryota</taxon>
        <taxon>Fungi</taxon>
        <taxon>Dikarya</taxon>
        <taxon>Ascomycota</taxon>
        <taxon>Pezizomycotina</taxon>
        <taxon>Sordariomycetes</taxon>
        <taxon>Sordariomycetidae</taxon>
        <taxon>Sordariales</taxon>
        <taxon>Chaetomiaceae</taxon>
        <taxon>Staphylotrichum</taxon>
    </lineage>
</organism>
<keyword evidence="5" id="KW-1185">Reference proteome</keyword>
<evidence type="ECO:0000259" key="3">
    <source>
        <dbReference type="Pfam" id="PF24883"/>
    </source>
</evidence>
<dbReference type="InterPro" id="IPR027417">
    <property type="entry name" value="P-loop_NTPase"/>
</dbReference>
<name>A0AAD4F466_9PEZI</name>
<dbReference type="InterPro" id="IPR056884">
    <property type="entry name" value="NPHP3-like_N"/>
</dbReference>
<keyword evidence="1" id="KW-0677">Repeat</keyword>
<reference evidence="4" key="1">
    <citation type="submission" date="2023-02" db="EMBL/GenBank/DDBJ databases">
        <authorList>
            <person name="Palmer J.M."/>
        </authorList>
    </citation>
    <scope>NUCLEOTIDE SEQUENCE</scope>
    <source>
        <strain evidence="4">FW57</strain>
    </source>
</reference>
<sequence length="905" mass="100820">MEAVALASTFATLIGVSMQLYGTCKYYIDAARGDCPNDLRLIMIETSSLSATLGVVKDLIELRDIQDEDAMRLKRQIGKPVEDCKKCIEELMKLVPKPLAREGDDPLKKREKAKIIMNAIAWGTSGKKGTCDTLLQHLRTHKATLSLGLTTELSHNVNKIGSDVAEIKTTVNTVQAELDHAQRGKVYKWLEKVNPSTNHNNAGQLHERETGQWLARADEWKAWINGGHKSRFIWLHGIPGAGKTVLAYTMVEQVKSVIKADKKQAIAYYYCYHGRNKDETVPFLTWILGQLCRASDYIPVILSNLHGSGCEPNIKDLLDCVEAVLTQFTAAYAVVDAVDESNPRANLLKVLSTLGSDPRFGKLRLAITSREYPDIETAFKPRSVAMSMSNLGVMEDIRKFVTPKLQDERYEAWGKPLREEVANLLPQKARGMFRYAACQLEILAECSRVGEVRKELTHLPATLDETYERILRNIDPKHRGDATRALALILGSQEHTGPILAQTLVSAVVNYGGNTSSKSFCTIDTLRKHCVCLIKVRSDSTVDLAHYTVREFLQSSRLQRKLPDFALPEKKVDEIFCNTVMSTAAQFSGTPDILRITEDSNGDPTDYRLYALRRTRLAMFWNRDTLLRSSDNKRLVTKLLNPYESSFRGLQLLGSEGHSDESNEMLFEWLPKFNDSADATEKAAAHLTMLVSFEKPDLIKEFLGGKLEQQKAALFSTEMQVLFPAEWKLYRQRGTYDPKRIGTTVLGFYNEGLKRGYNTNAKVKMLRTAFASYVKESPKPSDANTSALRNAAPSGNRIPPALHSSTPASTSKVSANSSREASSLGANALKSSNVKPHAQPNPSSNSSASTPTLKPQMHSQPRNLHPQIQSHSQIQSQSQSQSHAQNPPGDATICTRAEQCQYFDE</sequence>
<dbReference type="Pfam" id="PF24883">
    <property type="entry name" value="NPHP3_N"/>
    <property type="match status" value="1"/>
</dbReference>
<dbReference type="Gene3D" id="3.40.50.300">
    <property type="entry name" value="P-loop containing nucleotide triphosphate hydrolases"/>
    <property type="match status" value="1"/>
</dbReference>
<feature type="region of interest" description="Disordered" evidence="2">
    <location>
        <begin position="775"/>
        <end position="897"/>
    </location>
</feature>
<dbReference type="SUPFAM" id="SSF52540">
    <property type="entry name" value="P-loop containing nucleoside triphosphate hydrolases"/>
    <property type="match status" value="1"/>
</dbReference>
<evidence type="ECO:0000256" key="2">
    <source>
        <dbReference type="SAM" id="MobiDB-lite"/>
    </source>
</evidence>
<proteinExistence type="predicted"/>